<evidence type="ECO:0000256" key="2">
    <source>
        <dbReference type="ARBA" id="ARBA00022679"/>
    </source>
</evidence>
<proteinExistence type="inferred from homology"/>
<sequence>MVEIWIDWKGLRRVGTLHRAGGRGRERVSFTYHEDWLADENAFGLSPDMPLGPGQFVPEAGQDMLAALGDSSPDTWGRTVMRRYEGRIAEAEERRPRTLQETDYLLGVNDETRLGALRYKVDDQFQARDGIGVPALLSLGDLLQASQRVLRREETAEDLRILFAPGSSLGGARPKASILDQHGRLSVAKFPKDTDNHCVERWEAITLQLARRAGITVADHTLEMAGDKPVLLSHRFDRNEEGRIPFISAMAMLNGRDGESYSYLDLADVITSESVTPDKDREELFRRVVFSILVTNLDDHMRNHGFLRGKGGWYLSPAYDINPVTNQPRVLKSYVNDDNPDASIELHRSQHENYLLEAKEADEIIAEVAEATKTWKEVARALGAPEWEIKEMVSAFEHEEMDLVQ</sequence>
<protein>
    <submittedName>
        <fullName evidence="6">Type II toxin-antitoxin system HipA family toxin</fullName>
    </submittedName>
</protein>
<dbReference type="Pfam" id="PF07804">
    <property type="entry name" value="HipA_C"/>
    <property type="match status" value="1"/>
</dbReference>
<accession>A0ABU8TNB6</accession>
<evidence type="ECO:0000259" key="5">
    <source>
        <dbReference type="Pfam" id="PF13657"/>
    </source>
</evidence>
<reference evidence="6 7" key="1">
    <citation type="submission" date="2024-02" db="EMBL/GenBank/DDBJ databases">
        <title>Roseibium algae sp. nov., isolated from marine alga (Grateloupia sp.), showing potential in myo-inositol conversion.</title>
        <authorList>
            <person name="Wang Y."/>
        </authorList>
    </citation>
    <scope>NUCLEOTIDE SEQUENCE [LARGE SCALE GENOMIC DNA]</scope>
    <source>
        <strain evidence="6 7">H3510</strain>
    </source>
</reference>
<dbReference type="PANTHER" id="PTHR37419:SF8">
    <property type="entry name" value="TOXIN YJJJ"/>
    <property type="match status" value="1"/>
</dbReference>
<dbReference type="InterPro" id="IPR052028">
    <property type="entry name" value="HipA_Ser/Thr_kinase"/>
</dbReference>
<comment type="similarity">
    <text evidence="1">Belongs to the HipA Ser/Thr kinase family.</text>
</comment>
<dbReference type="Pfam" id="PF13657">
    <property type="entry name" value="Couple_hipA"/>
    <property type="match status" value="1"/>
</dbReference>
<dbReference type="InterPro" id="IPR012893">
    <property type="entry name" value="HipA-like_C"/>
</dbReference>
<keyword evidence="2" id="KW-0808">Transferase</keyword>
<evidence type="ECO:0000313" key="7">
    <source>
        <dbReference type="Proteomes" id="UP001385499"/>
    </source>
</evidence>
<dbReference type="InterPro" id="IPR017508">
    <property type="entry name" value="HipA_N1"/>
</dbReference>
<name>A0ABU8TNB6_9HYPH</name>
<evidence type="ECO:0000259" key="4">
    <source>
        <dbReference type="Pfam" id="PF07804"/>
    </source>
</evidence>
<feature type="domain" description="HipA N-terminal subdomain 1" evidence="5">
    <location>
        <begin position="12"/>
        <end position="85"/>
    </location>
</feature>
<keyword evidence="3" id="KW-0418">Kinase</keyword>
<evidence type="ECO:0000313" key="6">
    <source>
        <dbReference type="EMBL" id="MEJ8475407.1"/>
    </source>
</evidence>
<dbReference type="Proteomes" id="UP001385499">
    <property type="component" value="Unassembled WGS sequence"/>
</dbReference>
<dbReference type="EMBL" id="JBAKIA010000010">
    <property type="protein sequence ID" value="MEJ8475407.1"/>
    <property type="molecule type" value="Genomic_DNA"/>
</dbReference>
<comment type="caution">
    <text evidence="6">The sequence shown here is derived from an EMBL/GenBank/DDBJ whole genome shotgun (WGS) entry which is preliminary data.</text>
</comment>
<dbReference type="PANTHER" id="PTHR37419">
    <property type="entry name" value="SERINE/THREONINE-PROTEIN KINASE TOXIN HIPA"/>
    <property type="match status" value="1"/>
</dbReference>
<dbReference type="Gene3D" id="1.10.1070.20">
    <property type="match status" value="1"/>
</dbReference>
<organism evidence="6 7">
    <name type="scientific">Roseibium algae</name>
    <dbReference type="NCBI Taxonomy" id="3123038"/>
    <lineage>
        <taxon>Bacteria</taxon>
        <taxon>Pseudomonadati</taxon>
        <taxon>Pseudomonadota</taxon>
        <taxon>Alphaproteobacteria</taxon>
        <taxon>Hyphomicrobiales</taxon>
        <taxon>Stappiaceae</taxon>
        <taxon>Roseibium</taxon>
    </lineage>
</organism>
<gene>
    <name evidence="6" type="ORF">V6575_15030</name>
</gene>
<feature type="domain" description="HipA-like C-terminal" evidence="4">
    <location>
        <begin position="167"/>
        <end position="375"/>
    </location>
</feature>
<evidence type="ECO:0000256" key="1">
    <source>
        <dbReference type="ARBA" id="ARBA00010164"/>
    </source>
</evidence>
<keyword evidence="7" id="KW-1185">Reference proteome</keyword>
<evidence type="ECO:0000256" key="3">
    <source>
        <dbReference type="ARBA" id="ARBA00022777"/>
    </source>
</evidence>
<dbReference type="RefSeq" id="WP_340275455.1">
    <property type="nucleotide sequence ID" value="NZ_JBAKIA010000010.1"/>
</dbReference>